<sequence length="433" mass="49756">MKRCKTCGPSLRNEDRISELPEALLLQILSLLPTKDVTATSVLSKRWKSLKKIVPNLEFIYNERNNLESESDLERFSNNVSRHLLSYQAPVLQSFHLNVSSYDEGLIDIGVLLGIAFGLHVRKLILEVYFDVDSFTFPRNLFNCGTLETLEFRAFILLDVPSQVCLKSLKTLHLHDVEYQDAKSVRNLLSGCVNLENLVVDRNGHDCVKTFTITVPSLKRLTILDDHYHSKYVINAPSLKYLKIQGASCFRSCLIENVSELVEANIEILYAIYENILESLTSVKRLSLSISPLEVTFPTGSIFYKLVYLELCACRADWWNLLTLMLDTSPNLEFLKLIGPCHKYIKPVPWGQWNQPKNVPECLLHHLEIFIWKDYEWQRENEKEVANYILRNASCLKKATFSKRGLNSKERLDMVEDLESVVKASSTCQLVFK</sequence>
<evidence type="ECO:0000313" key="3">
    <source>
        <dbReference type="Proteomes" id="UP001558713"/>
    </source>
</evidence>
<name>A0ABD1ATL9_CARAN</name>
<organism evidence="2 3">
    <name type="scientific">Cardamine amara subsp. amara</name>
    <dbReference type="NCBI Taxonomy" id="228776"/>
    <lineage>
        <taxon>Eukaryota</taxon>
        <taxon>Viridiplantae</taxon>
        <taxon>Streptophyta</taxon>
        <taxon>Embryophyta</taxon>
        <taxon>Tracheophyta</taxon>
        <taxon>Spermatophyta</taxon>
        <taxon>Magnoliopsida</taxon>
        <taxon>eudicotyledons</taxon>
        <taxon>Gunneridae</taxon>
        <taxon>Pentapetalae</taxon>
        <taxon>rosids</taxon>
        <taxon>malvids</taxon>
        <taxon>Brassicales</taxon>
        <taxon>Brassicaceae</taxon>
        <taxon>Cardamineae</taxon>
        <taxon>Cardamine</taxon>
    </lineage>
</organism>
<dbReference type="PANTHER" id="PTHR31900:SF34">
    <property type="entry name" value="EMB|CAB62440.1-RELATED"/>
    <property type="match status" value="1"/>
</dbReference>
<dbReference type="AlphaFoldDB" id="A0ABD1ATL9"/>
<dbReference type="InterPro" id="IPR001810">
    <property type="entry name" value="F-box_dom"/>
</dbReference>
<dbReference type="Proteomes" id="UP001558713">
    <property type="component" value="Unassembled WGS sequence"/>
</dbReference>
<dbReference type="Pfam" id="PF00646">
    <property type="entry name" value="F-box"/>
    <property type="match status" value="1"/>
</dbReference>
<reference evidence="2 3" key="1">
    <citation type="submission" date="2024-04" db="EMBL/GenBank/DDBJ databases">
        <title>Genome assembly C_amara_ONT_v2.</title>
        <authorList>
            <person name="Yant L."/>
            <person name="Moore C."/>
            <person name="Slenker M."/>
        </authorList>
    </citation>
    <scope>NUCLEOTIDE SEQUENCE [LARGE SCALE GENOMIC DNA]</scope>
    <source>
        <tissue evidence="2">Leaf</tissue>
    </source>
</reference>
<dbReference type="Gene3D" id="3.80.10.10">
    <property type="entry name" value="Ribonuclease Inhibitor"/>
    <property type="match status" value="1"/>
</dbReference>
<evidence type="ECO:0000259" key="1">
    <source>
        <dbReference type="PROSITE" id="PS50181"/>
    </source>
</evidence>
<gene>
    <name evidence="2" type="ORF">V5N11_010670</name>
</gene>
<evidence type="ECO:0000313" key="2">
    <source>
        <dbReference type="EMBL" id="KAL1210095.1"/>
    </source>
</evidence>
<dbReference type="PANTHER" id="PTHR31900">
    <property type="entry name" value="F-BOX/RNI SUPERFAMILY PROTEIN-RELATED"/>
    <property type="match status" value="1"/>
</dbReference>
<comment type="caution">
    <text evidence="2">The sequence shown here is derived from an EMBL/GenBank/DDBJ whole genome shotgun (WGS) entry which is preliminary data.</text>
</comment>
<dbReference type="Pfam" id="PF08387">
    <property type="entry name" value="FBD"/>
    <property type="match status" value="1"/>
</dbReference>
<accession>A0ABD1ATL9</accession>
<dbReference type="InterPro" id="IPR050232">
    <property type="entry name" value="FBL13/AtMIF1-like"/>
</dbReference>
<dbReference type="PROSITE" id="PS50181">
    <property type="entry name" value="FBOX"/>
    <property type="match status" value="1"/>
</dbReference>
<proteinExistence type="predicted"/>
<protein>
    <submittedName>
        <fullName evidence="2">F-box/FBD/LRR-repeat protein</fullName>
    </submittedName>
</protein>
<feature type="domain" description="F-box" evidence="1">
    <location>
        <begin position="14"/>
        <end position="64"/>
    </location>
</feature>
<dbReference type="Gene3D" id="1.20.1280.50">
    <property type="match status" value="1"/>
</dbReference>
<dbReference type="SUPFAM" id="SSF52058">
    <property type="entry name" value="L domain-like"/>
    <property type="match status" value="1"/>
</dbReference>
<dbReference type="InterPro" id="IPR006566">
    <property type="entry name" value="FBD"/>
</dbReference>
<dbReference type="Pfam" id="PF24758">
    <property type="entry name" value="LRR_At5g56370"/>
    <property type="match status" value="1"/>
</dbReference>
<dbReference type="InterPro" id="IPR032675">
    <property type="entry name" value="LRR_dom_sf"/>
</dbReference>
<keyword evidence="3" id="KW-1185">Reference proteome</keyword>
<dbReference type="SUPFAM" id="SSF81383">
    <property type="entry name" value="F-box domain"/>
    <property type="match status" value="1"/>
</dbReference>
<dbReference type="InterPro" id="IPR036047">
    <property type="entry name" value="F-box-like_dom_sf"/>
</dbReference>
<dbReference type="InterPro" id="IPR055411">
    <property type="entry name" value="LRR_FXL15/At3g58940/PEG3-like"/>
</dbReference>
<dbReference type="SMART" id="SM00579">
    <property type="entry name" value="FBD"/>
    <property type="match status" value="1"/>
</dbReference>
<dbReference type="EMBL" id="JBANAX010000401">
    <property type="protein sequence ID" value="KAL1210095.1"/>
    <property type="molecule type" value="Genomic_DNA"/>
</dbReference>